<feature type="compositionally biased region" description="Polar residues" evidence="6">
    <location>
        <begin position="11"/>
        <end position="22"/>
    </location>
</feature>
<evidence type="ECO:0000313" key="9">
    <source>
        <dbReference type="Proteomes" id="UP001152484"/>
    </source>
</evidence>
<feature type="region of interest" description="Disordered" evidence="6">
    <location>
        <begin position="1"/>
        <end position="37"/>
    </location>
</feature>
<dbReference type="PROSITE" id="PS51369">
    <property type="entry name" value="TCP"/>
    <property type="match status" value="1"/>
</dbReference>
<proteinExistence type="predicted"/>
<sequence length="156" mass="17018">MATNEHPPTFEVNSAGIQNWPGSENGPAALGRTNRRQRRCGRERRIRIAADCANRVFRLTRELGYSTAGDTIEWLLRQAEPDIIAATGTGTVYANAMESTNTPHLMRYEYPTTVPGACGALSCYPISIMAPMSFSAGTEAYSLASGYIYPGSSYQQ</sequence>
<keyword evidence="4" id="KW-0804">Transcription</keyword>
<dbReference type="PANTHER" id="PTHR31072">
    <property type="entry name" value="TRANSCRIPTION FACTOR TCP4-RELATED"/>
    <property type="match status" value="1"/>
</dbReference>
<evidence type="ECO:0000256" key="6">
    <source>
        <dbReference type="SAM" id="MobiDB-lite"/>
    </source>
</evidence>
<comment type="caution">
    <text evidence="8">The sequence shown here is derived from an EMBL/GenBank/DDBJ whole genome shotgun (WGS) entry which is preliminary data.</text>
</comment>
<evidence type="ECO:0000256" key="4">
    <source>
        <dbReference type="ARBA" id="ARBA00023163"/>
    </source>
</evidence>
<dbReference type="InterPro" id="IPR005333">
    <property type="entry name" value="Transcription_factor_TCP"/>
</dbReference>
<evidence type="ECO:0000256" key="3">
    <source>
        <dbReference type="ARBA" id="ARBA00023125"/>
    </source>
</evidence>
<dbReference type="GO" id="GO:0003700">
    <property type="term" value="F:DNA-binding transcription factor activity"/>
    <property type="evidence" value="ECO:0007669"/>
    <property type="project" value="InterPro"/>
</dbReference>
<evidence type="ECO:0000259" key="7">
    <source>
        <dbReference type="PROSITE" id="PS51369"/>
    </source>
</evidence>
<reference evidence="8" key="1">
    <citation type="submission" date="2022-07" db="EMBL/GenBank/DDBJ databases">
        <authorList>
            <person name="Macas J."/>
            <person name="Novak P."/>
            <person name="Neumann P."/>
        </authorList>
    </citation>
    <scope>NUCLEOTIDE SEQUENCE</scope>
</reference>
<dbReference type="GO" id="GO:0043565">
    <property type="term" value="F:sequence-specific DNA binding"/>
    <property type="evidence" value="ECO:0007669"/>
    <property type="project" value="TreeGrafter"/>
</dbReference>
<gene>
    <name evidence="8" type="ORF">CEURO_LOCUS18512</name>
</gene>
<dbReference type="InterPro" id="IPR017887">
    <property type="entry name" value="TF_TCP_subgr"/>
</dbReference>
<keyword evidence="2" id="KW-0805">Transcription regulation</keyword>
<evidence type="ECO:0000313" key="8">
    <source>
        <dbReference type="EMBL" id="CAH9109648.1"/>
    </source>
</evidence>
<dbReference type="GO" id="GO:0005634">
    <property type="term" value="C:nucleus"/>
    <property type="evidence" value="ECO:0007669"/>
    <property type="project" value="UniProtKB-SubCell"/>
</dbReference>
<evidence type="ECO:0000256" key="1">
    <source>
        <dbReference type="ARBA" id="ARBA00004123"/>
    </source>
</evidence>
<dbReference type="EMBL" id="CAMAPE010000053">
    <property type="protein sequence ID" value="CAH9109648.1"/>
    <property type="molecule type" value="Genomic_DNA"/>
</dbReference>
<evidence type="ECO:0000256" key="5">
    <source>
        <dbReference type="ARBA" id="ARBA00023242"/>
    </source>
</evidence>
<comment type="subcellular location">
    <subcellularLocation>
        <location evidence="1">Nucleus</location>
    </subcellularLocation>
</comment>
<keyword evidence="5" id="KW-0539">Nucleus</keyword>
<organism evidence="8 9">
    <name type="scientific">Cuscuta europaea</name>
    <name type="common">European dodder</name>
    <dbReference type="NCBI Taxonomy" id="41803"/>
    <lineage>
        <taxon>Eukaryota</taxon>
        <taxon>Viridiplantae</taxon>
        <taxon>Streptophyta</taxon>
        <taxon>Embryophyta</taxon>
        <taxon>Tracheophyta</taxon>
        <taxon>Spermatophyta</taxon>
        <taxon>Magnoliopsida</taxon>
        <taxon>eudicotyledons</taxon>
        <taxon>Gunneridae</taxon>
        <taxon>Pentapetalae</taxon>
        <taxon>asterids</taxon>
        <taxon>lamiids</taxon>
        <taxon>Solanales</taxon>
        <taxon>Convolvulaceae</taxon>
        <taxon>Cuscuteae</taxon>
        <taxon>Cuscuta</taxon>
        <taxon>Cuscuta subgen. Cuscuta</taxon>
    </lineage>
</organism>
<name>A0A9P0ZRH5_CUSEU</name>
<dbReference type="PANTHER" id="PTHR31072:SF170">
    <property type="entry name" value="TRANSCRIPTION FACTOR TCP15-RELATED"/>
    <property type="match status" value="1"/>
</dbReference>
<dbReference type="Pfam" id="PF03634">
    <property type="entry name" value="TCP"/>
    <property type="match status" value="1"/>
</dbReference>
<keyword evidence="3" id="KW-0238">DNA-binding</keyword>
<protein>
    <recommendedName>
        <fullName evidence="7">TCP domain-containing protein</fullName>
    </recommendedName>
</protein>
<dbReference type="Proteomes" id="UP001152484">
    <property type="component" value="Unassembled WGS sequence"/>
</dbReference>
<keyword evidence="9" id="KW-1185">Reference proteome</keyword>
<dbReference type="AlphaFoldDB" id="A0A9P0ZRH5"/>
<dbReference type="OrthoDB" id="1911901at2759"/>
<accession>A0A9P0ZRH5</accession>
<evidence type="ECO:0000256" key="2">
    <source>
        <dbReference type="ARBA" id="ARBA00023015"/>
    </source>
</evidence>
<feature type="domain" description="TCP" evidence="7">
    <location>
        <begin position="32"/>
        <end position="86"/>
    </location>
</feature>